<dbReference type="GO" id="GO:0016746">
    <property type="term" value="F:acyltransferase activity"/>
    <property type="evidence" value="ECO:0007669"/>
    <property type="project" value="UniProtKB-KW"/>
</dbReference>
<name>A0A1D8S784_9EURY</name>
<dbReference type="Proteomes" id="UP000185608">
    <property type="component" value="Chromosome"/>
</dbReference>
<dbReference type="Gene3D" id="3.30.1490.20">
    <property type="entry name" value="ATP-grasp fold, A domain"/>
    <property type="match status" value="1"/>
</dbReference>
<evidence type="ECO:0000256" key="5">
    <source>
        <dbReference type="ARBA" id="ARBA00022723"/>
    </source>
</evidence>
<dbReference type="EC" id="2.3.1.1" evidence="12"/>
<reference evidence="13" key="3">
    <citation type="journal article" date="2017" name="ISME J.">
        <title>Discovery of anaerobic lithoheterotrophic haloarchaea, ubiquitous in hypersaline habitats.</title>
        <authorList>
            <person name="Sorokin D.Y."/>
            <person name="Messina E."/>
            <person name="Smedile F."/>
            <person name="Roman P."/>
            <person name="Damste J.S.S."/>
            <person name="Ciordia S."/>
            <person name="Mena M.C."/>
            <person name="Ferrer M."/>
            <person name="Golyshin P.N."/>
            <person name="Kublanov I.V."/>
            <person name="Samarov N.I."/>
            <person name="Toshchakov S.V."/>
            <person name="La Cono V."/>
            <person name="Yakimov M.M."/>
        </authorList>
    </citation>
    <scope>NUCLEOTIDE SEQUENCE</scope>
    <source>
        <strain evidence="13">HSR6</strain>
    </source>
</reference>
<dbReference type="InterPro" id="IPR016185">
    <property type="entry name" value="PreATP-grasp_dom_sf"/>
</dbReference>
<comment type="pathway">
    <text evidence="9">Amino-acid biosynthesis.</text>
</comment>
<keyword evidence="12" id="KW-0808">Transferase</keyword>
<evidence type="ECO:0000256" key="1">
    <source>
        <dbReference type="ARBA" id="ARBA00001946"/>
    </source>
</evidence>
<dbReference type="NCBIfam" id="TIGR00768">
    <property type="entry name" value="rimK_fam"/>
    <property type="match status" value="1"/>
</dbReference>
<dbReference type="Pfam" id="PF08443">
    <property type="entry name" value="RimK"/>
    <property type="match status" value="1"/>
</dbReference>
<dbReference type="GO" id="GO:0005524">
    <property type="term" value="F:ATP binding"/>
    <property type="evidence" value="ECO:0007669"/>
    <property type="project" value="UniProtKB-UniRule"/>
</dbReference>
<dbReference type="PANTHER" id="PTHR21621:SF0">
    <property type="entry name" value="BETA-CITRYLGLUTAMATE SYNTHASE B-RELATED"/>
    <property type="match status" value="1"/>
</dbReference>
<reference evidence="12 14" key="1">
    <citation type="submission" date="2016-06" db="EMBL/GenBank/DDBJ databases">
        <title>Discovery of anaerobic lithoheterotrophic haloarchaeon capable of sulfur respiration by hydrogen and formate.</title>
        <authorList>
            <person name="Sorokin D.Y."/>
            <person name="Kublanov I.V."/>
            <person name="Roman P."/>
            <person name="Sinninghe Damste J.S."/>
            <person name="Golyshin P.N."/>
            <person name="Rojo D."/>
            <person name="Ciordia S."/>
            <person name="Mena Md.C."/>
            <person name="Ferrer M."/>
            <person name="Smedile F."/>
            <person name="Messina E."/>
            <person name="La Cono V."/>
            <person name="Yakimov M.M."/>
        </authorList>
    </citation>
    <scope>NUCLEOTIDE SEQUENCE [LARGE SCALE GENOMIC DNA]</scope>
    <source>
        <strain evidence="12 14">HTSR1</strain>
    </source>
</reference>
<dbReference type="InterPro" id="IPR004666">
    <property type="entry name" value="Rp_bS6_RimK/Lys_biosynth_LsyX"/>
</dbReference>
<dbReference type="EMBL" id="CP016070">
    <property type="protein sequence ID" value="AOW81217.1"/>
    <property type="molecule type" value="Genomic_DNA"/>
</dbReference>
<proteinExistence type="inferred from homology"/>
<dbReference type="EC" id="6.3.2.43" evidence="13"/>
<evidence type="ECO:0000259" key="11">
    <source>
        <dbReference type="PROSITE" id="PS50975"/>
    </source>
</evidence>
<accession>A0A1J1AFL6</accession>
<dbReference type="InterPro" id="IPR013815">
    <property type="entry name" value="ATP_grasp_subdomain_1"/>
</dbReference>
<dbReference type="OrthoDB" id="33241at2157"/>
<keyword evidence="5" id="KW-0479">Metal-binding</keyword>
<dbReference type="InterPro" id="IPR011761">
    <property type="entry name" value="ATP-grasp"/>
</dbReference>
<dbReference type="Pfam" id="PF22626">
    <property type="entry name" value="LysX_preATP_grasp"/>
    <property type="match status" value="1"/>
</dbReference>
<evidence type="ECO:0000256" key="9">
    <source>
        <dbReference type="ARBA" id="ARBA00029440"/>
    </source>
</evidence>
<gene>
    <name evidence="12" type="primary">lysX</name>
    <name evidence="13" type="ORF">HSR6_2133</name>
    <name evidence="12" type="ORF">HTSR_2057</name>
</gene>
<accession>A0A1D8S784</accession>
<evidence type="ECO:0000256" key="3">
    <source>
        <dbReference type="ARBA" id="ARBA00022598"/>
    </source>
</evidence>
<dbReference type="InterPro" id="IPR011870">
    <property type="entry name" value="LysX_arch"/>
</dbReference>
<dbReference type="SUPFAM" id="SSF56059">
    <property type="entry name" value="Glutathione synthetase ATP-binding domain-like"/>
    <property type="match status" value="1"/>
</dbReference>
<evidence type="ECO:0000256" key="6">
    <source>
        <dbReference type="ARBA" id="ARBA00022741"/>
    </source>
</evidence>
<dbReference type="Gene3D" id="3.40.50.20">
    <property type="match status" value="1"/>
</dbReference>
<dbReference type="GeneID" id="30418663"/>
<organism evidence="12 14">
    <name type="scientific">Halodesulfurarchaeum formicicum</name>
    <dbReference type="NCBI Taxonomy" id="1873524"/>
    <lineage>
        <taxon>Archaea</taxon>
        <taxon>Methanobacteriati</taxon>
        <taxon>Methanobacteriota</taxon>
        <taxon>Stenosarchaea group</taxon>
        <taxon>Halobacteria</taxon>
        <taxon>Halobacteriales</taxon>
        <taxon>Halobacteriaceae</taxon>
        <taxon>Halodesulfurarchaeum</taxon>
    </lineage>
</organism>
<keyword evidence="15" id="KW-1185">Reference proteome</keyword>
<evidence type="ECO:0000313" key="12">
    <source>
        <dbReference type="EMBL" id="AOW81217.1"/>
    </source>
</evidence>
<dbReference type="PATRIC" id="fig|1855411.3.peg.2062"/>
<keyword evidence="8" id="KW-0460">Magnesium</keyword>
<feature type="domain" description="ATP-grasp" evidence="11">
    <location>
        <begin position="94"/>
        <end position="277"/>
    </location>
</feature>
<dbReference type="GO" id="GO:0009085">
    <property type="term" value="P:lysine biosynthetic process"/>
    <property type="evidence" value="ECO:0007669"/>
    <property type="project" value="InterPro"/>
</dbReference>
<dbReference type="Gene3D" id="3.30.470.20">
    <property type="entry name" value="ATP-grasp fold, B domain"/>
    <property type="match status" value="1"/>
</dbReference>
<dbReference type="EMBL" id="CP016804">
    <property type="protein sequence ID" value="APE96560.1"/>
    <property type="molecule type" value="Genomic_DNA"/>
</dbReference>
<evidence type="ECO:0000256" key="2">
    <source>
        <dbReference type="ARBA" id="ARBA00006239"/>
    </source>
</evidence>
<dbReference type="GO" id="GO:0016879">
    <property type="term" value="F:ligase activity, forming carbon-nitrogen bonds"/>
    <property type="evidence" value="ECO:0007669"/>
    <property type="project" value="TreeGrafter"/>
</dbReference>
<comment type="similarity">
    <text evidence="2">Belongs to the RimK family. LysX subfamily.</text>
</comment>
<dbReference type="FunFam" id="3.30.1490.20:FF:000025">
    <property type="entry name" value="Alpha-aminoadipate--LysW ligase LysX protein"/>
    <property type="match status" value="1"/>
</dbReference>
<evidence type="ECO:0000313" key="15">
    <source>
        <dbReference type="Proteomes" id="UP000186165"/>
    </source>
</evidence>
<dbReference type="KEGG" id="halh:HTSR_2057"/>
<dbReference type="KEGG" id="hhsr:HSR6_2133"/>
<evidence type="ECO:0000256" key="10">
    <source>
        <dbReference type="PROSITE-ProRule" id="PRU00409"/>
    </source>
</evidence>
<dbReference type="GO" id="GO:0046872">
    <property type="term" value="F:metal ion binding"/>
    <property type="evidence" value="ECO:0007669"/>
    <property type="project" value="UniProtKB-KW"/>
</dbReference>
<keyword evidence="3 13" id="KW-0436">Ligase</keyword>
<evidence type="ECO:0000256" key="7">
    <source>
        <dbReference type="ARBA" id="ARBA00022840"/>
    </source>
</evidence>
<dbReference type="SUPFAM" id="SSF52440">
    <property type="entry name" value="PreATP-grasp domain"/>
    <property type="match status" value="1"/>
</dbReference>
<keyword evidence="12" id="KW-0012">Acyltransferase</keyword>
<evidence type="ECO:0000256" key="8">
    <source>
        <dbReference type="ARBA" id="ARBA00022842"/>
    </source>
</evidence>
<keyword evidence="7 10" id="KW-0067">ATP-binding</keyword>
<dbReference type="PANTHER" id="PTHR21621">
    <property type="entry name" value="RIBOSOMAL PROTEIN S6 MODIFICATION PROTEIN"/>
    <property type="match status" value="1"/>
</dbReference>
<dbReference type="GO" id="GO:0005737">
    <property type="term" value="C:cytoplasm"/>
    <property type="evidence" value="ECO:0007669"/>
    <property type="project" value="TreeGrafter"/>
</dbReference>
<evidence type="ECO:0000313" key="13">
    <source>
        <dbReference type="EMBL" id="APE96560.1"/>
    </source>
</evidence>
<dbReference type="Proteomes" id="UP000186165">
    <property type="component" value="Chromosome"/>
</dbReference>
<dbReference type="InterPro" id="IPR054562">
    <property type="entry name" value="LysX/ArgX_preATP_grasp"/>
</dbReference>
<dbReference type="RefSeq" id="WP_070365858.1">
    <property type="nucleotide sequence ID" value="NZ_CP016070.1"/>
</dbReference>
<keyword evidence="6 10" id="KW-0547">Nucleotide-binding</keyword>
<dbReference type="NCBIfam" id="TIGR02144">
    <property type="entry name" value="LysX_arch"/>
    <property type="match status" value="1"/>
</dbReference>
<evidence type="ECO:0000256" key="4">
    <source>
        <dbReference type="ARBA" id="ARBA00022605"/>
    </source>
</evidence>
<dbReference type="AlphaFoldDB" id="A0A1D8S784"/>
<evidence type="ECO:0000313" key="14">
    <source>
        <dbReference type="Proteomes" id="UP000185608"/>
    </source>
</evidence>
<protein>
    <submittedName>
        <fullName evidence="12">Lysine biosynthesis enzyme LysX</fullName>
        <ecNumber evidence="12">2.3.1.1</ecNumber>
        <ecNumber evidence="13">6.3.2.43</ecNumber>
    </submittedName>
</protein>
<dbReference type="STRING" id="1873524.HSR6_2133"/>
<reference evidence="15" key="2">
    <citation type="submission" date="2016-08" db="EMBL/GenBank/DDBJ databases">
        <title>Discovery of first anaerobic lithoheterotrophic haloarchae widely represented in hypersaline habitats.</title>
        <authorList>
            <person name="Sorokin D.Y."/>
            <person name="Kublanov I.V."/>
            <person name="Roman P."/>
            <person name="Sinninghe Damste J.S."/>
            <person name="Golyshin P.N."/>
            <person name="Rojo D."/>
            <person name="Ciordia S."/>
            <person name="Mena Md.C."/>
            <person name="Ferrer M."/>
            <person name="Smedile F."/>
            <person name="Messina E."/>
            <person name="La Cono V."/>
            <person name="Yakimov M.M."/>
        </authorList>
    </citation>
    <scope>NUCLEOTIDE SEQUENCE [LARGE SCALE GENOMIC DNA]</scope>
    <source>
        <strain evidence="15">HSR6</strain>
    </source>
</reference>
<dbReference type="PROSITE" id="PS50975">
    <property type="entry name" value="ATP_GRASP"/>
    <property type="match status" value="1"/>
</dbReference>
<comment type="cofactor">
    <cofactor evidence="1">
        <name>Mg(2+)</name>
        <dbReference type="ChEBI" id="CHEBI:18420"/>
    </cofactor>
</comment>
<dbReference type="InterPro" id="IPR013651">
    <property type="entry name" value="ATP-grasp_RimK-type"/>
</dbReference>
<keyword evidence="4" id="KW-0028">Amino-acid biosynthesis</keyword>
<sequence>MKVGLLYSRIRTDEKLLLEELRERGHDVVKIDVRDQQFGLSGSSVDAAELDIVVDRCVATSRSMYVTEFFESYGVPIVNPPDVASTCSDKVKTSLALEEAGIPTPDTRVAFTREAALEAIQDFGYPVVLKPVVGSWGRLMARIEDEHAAEAILEHKETLGHYEHKIFYIQEFVDKPGRDLRVLALDGEPVAGMVRSADHWITNAHRGAETEVLEITPEIEDLVRRASDAVGGGLLGVDLMETEDGYTIHEINHTVEYKALADAVETDIVAEVVDWLEEKAAKSENDVAATA</sequence>